<dbReference type="GO" id="GO:0008413">
    <property type="term" value="F:8-oxo-7,8-dihydroguanosine triphosphate pyrophosphatase activity"/>
    <property type="evidence" value="ECO:0007669"/>
    <property type="project" value="InterPro"/>
</dbReference>
<dbReference type="InterPro" id="IPR000086">
    <property type="entry name" value="NUDIX_hydrolase_dom"/>
</dbReference>
<dbReference type="EMBL" id="MQWD01000001">
    <property type="protein sequence ID" value="PAP78778.1"/>
    <property type="molecule type" value="Genomic_DNA"/>
</dbReference>
<dbReference type="InterPro" id="IPR004035">
    <property type="entry name" value="Endouclease-III_FeS-bd_BS"/>
</dbReference>
<dbReference type="GO" id="GO:0032357">
    <property type="term" value="F:oxidized purine DNA binding"/>
    <property type="evidence" value="ECO:0007669"/>
    <property type="project" value="TreeGrafter"/>
</dbReference>
<dbReference type="PANTHER" id="PTHR42944:SF1">
    <property type="entry name" value="ADENINE DNA GLYCOSYLASE"/>
    <property type="match status" value="1"/>
</dbReference>
<evidence type="ECO:0000256" key="1">
    <source>
        <dbReference type="ARBA" id="ARBA00000843"/>
    </source>
</evidence>
<proteinExistence type="inferred from homology"/>
<dbReference type="InterPro" id="IPR005760">
    <property type="entry name" value="A/G_AdeGlyc_MutY"/>
</dbReference>
<name>A0A271J641_9BACT</name>
<comment type="caution">
    <text evidence="18">The sequence shown here is derived from an EMBL/GenBank/DDBJ whole genome shotgun (WGS) entry which is preliminary data.</text>
</comment>
<evidence type="ECO:0000256" key="12">
    <source>
        <dbReference type="ARBA" id="ARBA00023014"/>
    </source>
</evidence>
<dbReference type="Gene3D" id="3.90.79.10">
    <property type="entry name" value="Nucleoside Triphosphate Pyrophosphohydrolase"/>
    <property type="match status" value="1"/>
</dbReference>
<evidence type="ECO:0000256" key="16">
    <source>
        <dbReference type="PIRSR" id="PIRSR603561-2"/>
    </source>
</evidence>
<dbReference type="InterPro" id="IPR011257">
    <property type="entry name" value="DNA_glycosylase"/>
</dbReference>
<organism evidence="18 19">
    <name type="scientific">Rubrivirga marina</name>
    <dbReference type="NCBI Taxonomy" id="1196024"/>
    <lineage>
        <taxon>Bacteria</taxon>
        <taxon>Pseudomonadati</taxon>
        <taxon>Rhodothermota</taxon>
        <taxon>Rhodothermia</taxon>
        <taxon>Rhodothermales</taxon>
        <taxon>Rubricoccaceae</taxon>
        <taxon>Rubrivirga</taxon>
    </lineage>
</organism>
<evidence type="ECO:0000256" key="4">
    <source>
        <dbReference type="ARBA" id="ARBA00008343"/>
    </source>
</evidence>
<dbReference type="Pfam" id="PF00730">
    <property type="entry name" value="HhH-GPD"/>
    <property type="match status" value="1"/>
</dbReference>
<evidence type="ECO:0000256" key="15">
    <source>
        <dbReference type="PIRSR" id="PIRSR603561-1"/>
    </source>
</evidence>
<dbReference type="NCBIfam" id="TIGR01084">
    <property type="entry name" value="mutY"/>
    <property type="match status" value="1"/>
</dbReference>
<evidence type="ECO:0000313" key="18">
    <source>
        <dbReference type="EMBL" id="PAP78778.1"/>
    </source>
</evidence>
<dbReference type="PROSITE" id="PS51462">
    <property type="entry name" value="NUDIX"/>
    <property type="match status" value="1"/>
</dbReference>
<feature type="binding site" evidence="16">
    <location>
        <position position="287"/>
    </location>
    <ligand>
        <name>Mg(2+)</name>
        <dbReference type="ChEBI" id="CHEBI:18420"/>
    </ligand>
</feature>
<dbReference type="Proteomes" id="UP000216339">
    <property type="component" value="Unassembled WGS sequence"/>
</dbReference>
<keyword evidence="10" id="KW-0378">Hydrolase</keyword>
<dbReference type="GO" id="GO:0035485">
    <property type="term" value="F:adenine/guanine mispair binding"/>
    <property type="evidence" value="ECO:0007669"/>
    <property type="project" value="TreeGrafter"/>
</dbReference>
<dbReference type="Gene3D" id="1.10.340.30">
    <property type="entry name" value="Hypothetical protein, domain 2"/>
    <property type="match status" value="1"/>
</dbReference>
<dbReference type="Gene3D" id="1.10.1670.10">
    <property type="entry name" value="Helix-hairpin-Helix base-excision DNA repair enzymes (C-terminal)"/>
    <property type="match status" value="1"/>
</dbReference>
<keyword evidence="19" id="KW-1185">Reference proteome</keyword>
<dbReference type="PANTHER" id="PTHR42944">
    <property type="entry name" value="ADENINE DNA GLYCOSYLASE"/>
    <property type="match status" value="1"/>
</dbReference>
<evidence type="ECO:0000259" key="17">
    <source>
        <dbReference type="PROSITE" id="PS51462"/>
    </source>
</evidence>
<evidence type="ECO:0000256" key="5">
    <source>
        <dbReference type="ARBA" id="ARBA00012045"/>
    </source>
</evidence>
<dbReference type="Pfam" id="PF14815">
    <property type="entry name" value="NUDIX_4"/>
    <property type="match status" value="1"/>
</dbReference>
<evidence type="ECO:0000256" key="14">
    <source>
        <dbReference type="ARBA" id="ARBA00023295"/>
    </source>
</evidence>
<keyword evidence="9" id="KW-0227">DNA damage</keyword>
<dbReference type="GO" id="GO:0051539">
    <property type="term" value="F:4 iron, 4 sulfur cluster binding"/>
    <property type="evidence" value="ECO:0007669"/>
    <property type="project" value="UniProtKB-KW"/>
</dbReference>
<dbReference type="SMART" id="SM00525">
    <property type="entry name" value="FES"/>
    <property type="match status" value="1"/>
</dbReference>
<dbReference type="SUPFAM" id="SSF55811">
    <property type="entry name" value="Nudix"/>
    <property type="match status" value="1"/>
</dbReference>
<dbReference type="GO" id="GO:0000701">
    <property type="term" value="F:purine-specific mismatch base pair DNA N-glycosylase activity"/>
    <property type="evidence" value="ECO:0007669"/>
    <property type="project" value="UniProtKB-EC"/>
</dbReference>
<dbReference type="GO" id="GO:0034039">
    <property type="term" value="F:8-oxo-7,8-dihydroguanine DNA N-glycosylase activity"/>
    <property type="evidence" value="ECO:0007669"/>
    <property type="project" value="TreeGrafter"/>
</dbReference>
<dbReference type="InterPro" id="IPR020476">
    <property type="entry name" value="Nudix_hydrolase"/>
</dbReference>
<comment type="cofactor">
    <cofactor evidence="2">
        <name>[4Fe-4S] cluster</name>
        <dbReference type="ChEBI" id="CHEBI:49883"/>
    </cofactor>
</comment>
<comment type="catalytic activity">
    <reaction evidence="1">
        <text>Hydrolyzes free adenine bases from 7,8-dihydro-8-oxoguanine:adenine mismatched double-stranded DNA, leaving an apurinic site.</text>
        <dbReference type="EC" id="3.2.2.31"/>
    </reaction>
</comment>
<keyword evidence="11" id="KW-0408">Iron</keyword>
<dbReference type="InterPro" id="IPR044298">
    <property type="entry name" value="MIG/MutY"/>
</dbReference>
<dbReference type="EC" id="3.2.2.31" evidence="5"/>
<accession>A0A271J641</accession>
<dbReference type="GO" id="GO:0046872">
    <property type="term" value="F:metal ion binding"/>
    <property type="evidence" value="ECO:0007669"/>
    <property type="project" value="UniProtKB-KW"/>
</dbReference>
<evidence type="ECO:0000256" key="2">
    <source>
        <dbReference type="ARBA" id="ARBA00001966"/>
    </source>
</evidence>
<keyword evidence="7" id="KW-0004">4Fe-4S</keyword>
<dbReference type="InterPro" id="IPR015797">
    <property type="entry name" value="NUDIX_hydrolase-like_dom_sf"/>
</dbReference>
<feature type="domain" description="Nudix hydrolase" evidence="17">
    <location>
        <begin position="231"/>
        <end position="358"/>
    </location>
</feature>
<dbReference type="FunFam" id="1.10.340.30:FF:000002">
    <property type="entry name" value="Adenine DNA glycosylase"/>
    <property type="match status" value="1"/>
</dbReference>
<comment type="function">
    <text evidence="3">Adenine glycosylase active on G-A mispairs. MutY also corrects error-prone DNA synthesis past GO lesions which are due to the oxidatively damaged form of guanine: 7,8-dihydro-8-oxoguanine (8-oxo-dGTP).</text>
</comment>
<dbReference type="SUPFAM" id="SSF48150">
    <property type="entry name" value="DNA-glycosylase"/>
    <property type="match status" value="1"/>
</dbReference>
<dbReference type="PRINTS" id="PR00502">
    <property type="entry name" value="NUDIXFAMILY"/>
</dbReference>
<dbReference type="CDD" id="cd03425">
    <property type="entry name" value="NUDIX_MutT_NudA_like"/>
    <property type="match status" value="1"/>
</dbReference>
<evidence type="ECO:0000256" key="3">
    <source>
        <dbReference type="ARBA" id="ARBA00002933"/>
    </source>
</evidence>
<dbReference type="SMART" id="SM00478">
    <property type="entry name" value="ENDO3c"/>
    <property type="match status" value="1"/>
</dbReference>
<evidence type="ECO:0000256" key="7">
    <source>
        <dbReference type="ARBA" id="ARBA00022485"/>
    </source>
</evidence>
<feature type="binding site" evidence="15">
    <location>
        <begin position="264"/>
        <end position="267"/>
    </location>
    <ligand>
        <name>8-oxo-dGTP</name>
        <dbReference type="ChEBI" id="CHEBI:77896"/>
    </ligand>
</feature>
<comment type="similarity">
    <text evidence="4">Belongs to the Nth/MutY family.</text>
</comment>
<protein>
    <recommendedName>
        <fullName evidence="6">Adenine DNA glycosylase</fullName>
        <ecNumber evidence="5">3.2.2.31</ecNumber>
    </recommendedName>
</protein>
<evidence type="ECO:0000256" key="10">
    <source>
        <dbReference type="ARBA" id="ARBA00022801"/>
    </source>
</evidence>
<sequence>MRAAFREALPAWFDGARRPMPWREPGPDGRRDPYRVWVSEVMLQQTRVETATPYFRRFTERFPTVRDLAEAGQDEVLKLWEGLGYYSRARNLHRAAQQVVADHDGEVPSDEEAFRALPGAGPYTAAAVLSLAFDTPLAVLDGNVIRVLTRVFAIDADARSGRTRRQLQDLADVLLDPAHPGRWNESVMELGATVCTPRSPACPRCPLNDVCQAYARGAPEAFPVVSKRAPVPHHTIAVGLVIDDASRVLIQRRPEDAMLGGLWEFPGGKVEDGETPGEACVRELREELAVEVEVSAPIARVEHAYSHFRITMHAFRCRLVSGEPASETGEPIAWVPIDALDDYAFPRANRRVIEALIEEARAPRLL</sequence>
<dbReference type="InterPro" id="IPR029119">
    <property type="entry name" value="MutY_C"/>
</dbReference>
<dbReference type="InterPro" id="IPR003561">
    <property type="entry name" value="Mutator_MutT"/>
</dbReference>
<evidence type="ECO:0000313" key="19">
    <source>
        <dbReference type="Proteomes" id="UP000216339"/>
    </source>
</evidence>
<feature type="binding site" evidence="16">
    <location>
        <position position="267"/>
    </location>
    <ligand>
        <name>Mg(2+)</name>
        <dbReference type="ChEBI" id="CHEBI:18420"/>
    </ligand>
</feature>
<dbReference type="InterPro" id="IPR003651">
    <property type="entry name" value="Endonuclease3_FeS-loop_motif"/>
</dbReference>
<dbReference type="PROSITE" id="PS00764">
    <property type="entry name" value="ENDONUCLEASE_III_1"/>
    <property type="match status" value="1"/>
</dbReference>
<dbReference type="AlphaFoldDB" id="A0A271J641"/>
<dbReference type="GO" id="GO:0006284">
    <property type="term" value="P:base-excision repair"/>
    <property type="evidence" value="ECO:0007669"/>
    <property type="project" value="InterPro"/>
</dbReference>
<dbReference type="CDD" id="cd00056">
    <property type="entry name" value="ENDO3c"/>
    <property type="match status" value="1"/>
</dbReference>
<evidence type="ECO:0000256" key="13">
    <source>
        <dbReference type="ARBA" id="ARBA00023204"/>
    </source>
</evidence>
<feature type="binding site" evidence="15">
    <location>
        <position position="349"/>
    </location>
    <ligand>
        <name>8-oxo-dGTP</name>
        <dbReference type="ChEBI" id="CHEBI:77896"/>
    </ligand>
</feature>
<keyword evidence="8 16" id="KW-0479">Metal-binding</keyword>
<dbReference type="InterPro" id="IPR003265">
    <property type="entry name" value="HhH-GPD_domain"/>
</dbReference>
<reference evidence="18 19" key="1">
    <citation type="submission" date="2016-11" db="EMBL/GenBank/DDBJ databases">
        <title>Study of marine rhodopsin-containing bacteria.</title>
        <authorList>
            <person name="Yoshizawa S."/>
            <person name="Kumagai Y."/>
            <person name="Kogure K."/>
        </authorList>
    </citation>
    <scope>NUCLEOTIDE SEQUENCE [LARGE SCALE GENOMIC DNA]</scope>
    <source>
        <strain evidence="18 19">SAORIC-28</strain>
    </source>
</reference>
<keyword evidence="12" id="KW-0411">Iron-sulfur</keyword>
<feature type="binding site" evidence="15">
    <location>
        <position position="253"/>
    </location>
    <ligand>
        <name>8-oxo-dGTP</name>
        <dbReference type="ChEBI" id="CHEBI:77896"/>
    </ligand>
</feature>
<keyword evidence="13" id="KW-0234">DNA repair</keyword>
<dbReference type="NCBIfam" id="TIGR00586">
    <property type="entry name" value="mutt"/>
    <property type="match status" value="1"/>
</dbReference>
<evidence type="ECO:0000256" key="9">
    <source>
        <dbReference type="ARBA" id="ARBA00022763"/>
    </source>
</evidence>
<comment type="cofactor">
    <cofactor evidence="16">
        <name>Mg(2+)</name>
        <dbReference type="ChEBI" id="CHEBI:18420"/>
    </cofactor>
</comment>
<dbReference type="GO" id="GO:0006298">
    <property type="term" value="P:mismatch repair"/>
    <property type="evidence" value="ECO:0007669"/>
    <property type="project" value="TreeGrafter"/>
</dbReference>
<gene>
    <name evidence="18" type="ORF">BSZ37_13425</name>
</gene>
<evidence type="ECO:0000256" key="6">
    <source>
        <dbReference type="ARBA" id="ARBA00022023"/>
    </source>
</evidence>
<keyword evidence="14" id="KW-0326">Glycosidase</keyword>
<keyword evidence="16" id="KW-0460">Magnesium</keyword>
<evidence type="ECO:0000256" key="8">
    <source>
        <dbReference type="ARBA" id="ARBA00022723"/>
    </source>
</evidence>
<dbReference type="Pfam" id="PF10576">
    <property type="entry name" value="EndIII_4Fe-2S"/>
    <property type="match status" value="1"/>
</dbReference>
<evidence type="ECO:0000256" key="11">
    <source>
        <dbReference type="ARBA" id="ARBA00023004"/>
    </source>
</evidence>
<dbReference type="InterPro" id="IPR023170">
    <property type="entry name" value="HhH_base_excis_C"/>
</dbReference>